<dbReference type="GO" id="GO:0005524">
    <property type="term" value="F:ATP binding"/>
    <property type="evidence" value="ECO:0007669"/>
    <property type="project" value="InterPro"/>
</dbReference>
<dbReference type="EC" id="2.7.11.32" evidence="5"/>
<name>A0A1G6PIT3_9FIRM</name>
<protein>
    <recommendedName>
        <fullName evidence="5">Putative pyruvate, phosphate dikinase regulatory protein</fullName>
        <shortName evidence="5">PPDK regulatory protein</shortName>
        <ecNumber evidence="5">2.7.11.32</ecNumber>
        <ecNumber evidence="5">2.7.4.27</ecNumber>
    </recommendedName>
</protein>
<dbReference type="PANTHER" id="PTHR31756:SF3">
    <property type="entry name" value="PYRUVATE, PHOSPHATE DIKINASE REGULATORY PROTEIN 1, CHLOROPLASTIC"/>
    <property type="match status" value="1"/>
</dbReference>
<dbReference type="HAMAP" id="MF_00921">
    <property type="entry name" value="PDRP"/>
    <property type="match status" value="1"/>
</dbReference>
<dbReference type="EC" id="2.7.4.27" evidence="5"/>
<organism evidence="6 9">
    <name type="scientific">Halanaerobium congolense</name>
    <dbReference type="NCBI Taxonomy" id="54121"/>
    <lineage>
        <taxon>Bacteria</taxon>
        <taxon>Bacillati</taxon>
        <taxon>Bacillota</taxon>
        <taxon>Clostridia</taxon>
        <taxon>Halanaerobiales</taxon>
        <taxon>Halanaerobiaceae</taxon>
        <taxon>Halanaerobium</taxon>
    </lineage>
</organism>
<dbReference type="EMBL" id="SOEF01000018">
    <property type="protein sequence ID" value="TDX42990.1"/>
    <property type="molecule type" value="Genomic_DNA"/>
</dbReference>
<evidence type="ECO:0000256" key="1">
    <source>
        <dbReference type="ARBA" id="ARBA00022527"/>
    </source>
</evidence>
<evidence type="ECO:0000256" key="5">
    <source>
        <dbReference type="HAMAP-Rule" id="MF_00921"/>
    </source>
</evidence>
<dbReference type="RefSeq" id="WP_134059327.1">
    <property type="nucleotide sequence ID" value="NZ_FMYT01000014.1"/>
</dbReference>
<dbReference type="GeneID" id="57012954"/>
<dbReference type="GO" id="GO:0016776">
    <property type="term" value="F:phosphotransferase activity, phosphate group as acceptor"/>
    <property type="evidence" value="ECO:0007669"/>
    <property type="project" value="UniProtKB-UniRule"/>
</dbReference>
<dbReference type="Proteomes" id="UP000324896">
    <property type="component" value="Unassembled WGS sequence"/>
</dbReference>
<keyword evidence="4 5" id="KW-0418">Kinase</keyword>
<dbReference type="InterPro" id="IPR005177">
    <property type="entry name" value="Kinase-pyrophosphorylase"/>
</dbReference>
<sequence>MSKDQIVAYIISDCTGKTAKNLMESTAGQFPNCEVEMKTFAFVRSIEKITEVLKQAKEENAIIAYTFVKSNMRKHLNQLAESYGLKYVDMMEKPLGIVSERLDTAPKEEFALKYQLDDAYFKRIEAMEFTLQFDDLNESKGYEEADIVLVGVSRTSKTPLSVHLSYLGYKTANVPLVPEVDVHPAVLENKDNKVVGLTIDPKLLNDIRIERLKKMGLGDDATYAAKERIDEEFKYADSIMKEIGCPVIDVTDKNIEETAVEVLSYFED</sequence>
<comment type="catalytic activity">
    <reaction evidence="5">
        <text>N(tele)-phospho-L-histidyl/L-threonyl-[pyruvate, phosphate dikinase] + ADP = N(tele)-phospho-L-histidyl/O-phospho-L-threonyl-[pyruvate, phosphate dikinase] + AMP + H(+)</text>
        <dbReference type="Rhea" id="RHEA:43692"/>
        <dbReference type="Rhea" id="RHEA-COMP:10650"/>
        <dbReference type="Rhea" id="RHEA-COMP:10651"/>
        <dbReference type="ChEBI" id="CHEBI:15378"/>
        <dbReference type="ChEBI" id="CHEBI:30013"/>
        <dbReference type="ChEBI" id="CHEBI:61977"/>
        <dbReference type="ChEBI" id="CHEBI:83586"/>
        <dbReference type="ChEBI" id="CHEBI:456215"/>
        <dbReference type="ChEBI" id="CHEBI:456216"/>
        <dbReference type="EC" id="2.7.11.32"/>
    </reaction>
</comment>
<comment type="similarity">
    <text evidence="5">Belongs to the pyruvate, phosphate/water dikinase regulatory protein family. PDRP subfamily.</text>
</comment>
<dbReference type="EMBL" id="FMYT01000014">
    <property type="protein sequence ID" value="SDC79968.1"/>
    <property type="molecule type" value="Genomic_DNA"/>
</dbReference>
<proteinExistence type="inferred from homology"/>
<dbReference type="InterPro" id="IPR026565">
    <property type="entry name" value="PPDK_reg"/>
</dbReference>
<evidence type="ECO:0000313" key="8">
    <source>
        <dbReference type="Proteomes" id="UP000295472"/>
    </source>
</evidence>
<dbReference type="Pfam" id="PF03618">
    <property type="entry name" value="Kinase-PPPase"/>
    <property type="match status" value="1"/>
</dbReference>
<evidence type="ECO:0000256" key="3">
    <source>
        <dbReference type="ARBA" id="ARBA00022741"/>
    </source>
</evidence>
<accession>A0A1G6PIT3</accession>
<reference evidence="6 9" key="1">
    <citation type="submission" date="2016-10" db="EMBL/GenBank/DDBJ databases">
        <authorList>
            <person name="Varghese N."/>
            <person name="Submissions S."/>
        </authorList>
    </citation>
    <scope>NUCLEOTIDE SEQUENCE [LARGE SCALE GENOMIC DNA]</scope>
    <source>
        <strain evidence="6 9">WG10</strain>
    </source>
</reference>
<dbReference type="AlphaFoldDB" id="A0A1G6PIT3"/>
<keyword evidence="2 5" id="KW-0808">Transferase</keyword>
<evidence type="ECO:0000313" key="7">
    <source>
        <dbReference type="EMBL" id="TDX42990.1"/>
    </source>
</evidence>
<comment type="function">
    <text evidence="5">Bifunctional serine/threonine kinase and phosphorylase involved in the regulation of the pyruvate, phosphate dikinase (PPDK) by catalyzing its phosphorylation/dephosphorylation.</text>
</comment>
<dbReference type="GO" id="GO:0004674">
    <property type="term" value="F:protein serine/threonine kinase activity"/>
    <property type="evidence" value="ECO:0007669"/>
    <property type="project" value="UniProtKB-UniRule"/>
</dbReference>
<evidence type="ECO:0000313" key="9">
    <source>
        <dbReference type="Proteomes" id="UP000324896"/>
    </source>
</evidence>
<gene>
    <name evidence="7" type="ORF">C7954_11836</name>
    <name evidence="6" type="ORF">SAMN04488597_11438</name>
</gene>
<evidence type="ECO:0000256" key="4">
    <source>
        <dbReference type="ARBA" id="ARBA00022777"/>
    </source>
</evidence>
<evidence type="ECO:0000256" key="2">
    <source>
        <dbReference type="ARBA" id="ARBA00022679"/>
    </source>
</evidence>
<dbReference type="PANTHER" id="PTHR31756">
    <property type="entry name" value="PYRUVATE, PHOSPHATE DIKINASE REGULATORY PROTEIN 1, CHLOROPLASTIC"/>
    <property type="match status" value="1"/>
</dbReference>
<dbReference type="Proteomes" id="UP000295472">
    <property type="component" value="Unassembled WGS sequence"/>
</dbReference>
<feature type="binding site" evidence="5">
    <location>
        <begin position="151"/>
        <end position="158"/>
    </location>
    <ligand>
        <name>ADP</name>
        <dbReference type="ChEBI" id="CHEBI:456216"/>
    </ligand>
</feature>
<dbReference type="InterPro" id="IPR027417">
    <property type="entry name" value="P-loop_NTPase"/>
</dbReference>
<reference evidence="7 8" key="2">
    <citation type="submission" date="2019-03" db="EMBL/GenBank/DDBJ databases">
        <title>Subsurface microbial communities from deep shales in Ohio and West Virginia, USA.</title>
        <authorList>
            <person name="Wrighton K."/>
        </authorList>
    </citation>
    <scope>NUCLEOTIDE SEQUENCE [LARGE SCALE GENOMIC DNA]</scope>
    <source>
        <strain evidence="7 8">DSMZ 11287</strain>
    </source>
</reference>
<dbReference type="Gene3D" id="3.40.50.300">
    <property type="entry name" value="P-loop containing nucleotide triphosphate hydrolases"/>
    <property type="match status" value="1"/>
</dbReference>
<keyword evidence="1 5" id="KW-0723">Serine/threonine-protein kinase</keyword>
<dbReference type="GO" id="GO:0043531">
    <property type="term" value="F:ADP binding"/>
    <property type="evidence" value="ECO:0007669"/>
    <property type="project" value="UniProtKB-UniRule"/>
</dbReference>
<evidence type="ECO:0000313" key="6">
    <source>
        <dbReference type="EMBL" id="SDC79968.1"/>
    </source>
</evidence>
<keyword evidence="3 5" id="KW-0547">Nucleotide-binding</keyword>
<dbReference type="NCBIfam" id="NF003742">
    <property type="entry name" value="PRK05339.1"/>
    <property type="match status" value="1"/>
</dbReference>
<comment type="catalytic activity">
    <reaction evidence="5">
        <text>N(tele)-phospho-L-histidyl/O-phospho-L-threonyl-[pyruvate, phosphate dikinase] + phosphate + H(+) = N(tele)-phospho-L-histidyl/L-threonyl-[pyruvate, phosphate dikinase] + diphosphate</text>
        <dbReference type="Rhea" id="RHEA:43696"/>
        <dbReference type="Rhea" id="RHEA-COMP:10650"/>
        <dbReference type="Rhea" id="RHEA-COMP:10651"/>
        <dbReference type="ChEBI" id="CHEBI:15378"/>
        <dbReference type="ChEBI" id="CHEBI:30013"/>
        <dbReference type="ChEBI" id="CHEBI:33019"/>
        <dbReference type="ChEBI" id="CHEBI:43474"/>
        <dbReference type="ChEBI" id="CHEBI:61977"/>
        <dbReference type="ChEBI" id="CHEBI:83586"/>
        <dbReference type="EC" id="2.7.4.27"/>
    </reaction>
</comment>